<comment type="similarity">
    <text evidence="3 7 9">Belongs to the elongation factor P family.</text>
</comment>
<dbReference type="PIRSF" id="PIRSF005901">
    <property type="entry name" value="EF-P"/>
    <property type="match status" value="1"/>
</dbReference>
<dbReference type="Gene3D" id="2.40.50.140">
    <property type="entry name" value="Nucleic acid-binding proteins"/>
    <property type="match status" value="2"/>
</dbReference>
<evidence type="ECO:0000256" key="2">
    <source>
        <dbReference type="ARBA" id="ARBA00004815"/>
    </source>
</evidence>
<dbReference type="InterPro" id="IPR008991">
    <property type="entry name" value="Translation_prot_SH3-like_sf"/>
</dbReference>
<feature type="domain" description="Elongation factor P C-terminal" evidence="10">
    <location>
        <begin position="129"/>
        <end position="184"/>
    </location>
</feature>
<accession>A0A1G2BKM0</accession>
<evidence type="ECO:0000256" key="3">
    <source>
        <dbReference type="ARBA" id="ARBA00009479"/>
    </source>
</evidence>
<evidence type="ECO:0000259" key="11">
    <source>
        <dbReference type="SMART" id="SM01185"/>
    </source>
</evidence>
<evidence type="ECO:0000256" key="9">
    <source>
        <dbReference type="RuleBase" id="RU004389"/>
    </source>
</evidence>
<dbReference type="PANTHER" id="PTHR30053">
    <property type="entry name" value="ELONGATION FACTOR P"/>
    <property type="match status" value="1"/>
</dbReference>
<dbReference type="SUPFAM" id="SSF50249">
    <property type="entry name" value="Nucleic acid-binding proteins"/>
    <property type="match status" value="2"/>
</dbReference>
<dbReference type="InterPro" id="IPR014722">
    <property type="entry name" value="Rib_uL2_dom2"/>
</dbReference>
<dbReference type="Pfam" id="PF01132">
    <property type="entry name" value="EFP"/>
    <property type="match status" value="1"/>
</dbReference>
<evidence type="ECO:0000256" key="8">
    <source>
        <dbReference type="NCBIfam" id="TIGR00038"/>
    </source>
</evidence>
<gene>
    <name evidence="7" type="primary">efp</name>
    <name evidence="12" type="ORF">A2677_01620</name>
</gene>
<feature type="domain" description="Translation elongation factor P/YeiP central" evidence="11">
    <location>
        <begin position="67"/>
        <end position="121"/>
    </location>
</feature>
<evidence type="ECO:0000256" key="7">
    <source>
        <dbReference type="HAMAP-Rule" id="MF_00141"/>
    </source>
</evidence>
<dbReference type="InterPro" id="IPR015365">
    <property type="entry name" value="Elong-fact-P_C"/>
</dbReference>
<evidence type="ECO:0000256" key="1">
    <source>
        <dbReference type="ARBA" id="ARBA00004496"/>
    </source>
</evidence>
<comment type="function">
    <text evidence="7">Involved in peptide bond synthesis. Stimulates efficient translation and peptide-bond synthesis on native or reconstituted 70S ribosomes in vitro. Probably functions indirectly by altering the affinity of the ribosome for aminoacyl-tRNA, thus increasing their reactivity as acceptors for peptidyl transferase.</text>
</comment>
<evidence type="ECO:0000259" key="10">
    <source>
        <dbReference type="SMART" id="SM00841"/>
    </source>
</evidence>
<dbReference type="FunFam" id="2.40.50.140:FF:000004">
    <property type="entry name" value="Elongation factor P"/>
    <property type="match status" value="1"/>
</dbReference>
<evidence type="ECO:0000256" key="6">
    <source>
        <dbReference type="ARBA" id="ARBA00022917"/>
    </source>
</evidence>
<dbReference type="HAMAP" id="MF_00141">
    <property type="entry name" value="EF_P"/>
    <property type="match status" value="1"/>
</dbReference>
<organism evidence="12 13">
    <name type="scientific">Candidatus Komeilibacteria bacterium RIFCSPHIGHO2_01_FULL_52_14</name>
    <dbReference type="NCBI Taxonomy" id="1798549"/>
    <lineage>
        <taxon>Bacteria</taxon>
        <taxon>Candidatus Komeiliibacteriota</taxon>
    </lineage>
</organism>
<evidence type="ECO:0000256" key="4">
    <source>
        <dbReference type="ARBA" id="ARBA00022490"/>
    </source>
</evidence>
<keyword evidence="5 7" id="KW-0251">Elongation factor</keyword>
<dbReference type="SMART" id="SM01185">
    <property type="entry name" value="EFP"/>
    <property type="match status" value="1"/>
</dbReference>
<keyword evidence="4 7" id="KW-0963">Cytoplasm</keyword>
<dbReference type="UniPathway" id="UPA00345"/>
<evidence type="ECO:0000256" key="5">
    <source>
        <dbReference type="ARBA" id="ARBA00022768"/>
    </source>
</evidence>
<dbReference type="SUPFAM" id="SSF50104">
    <property type="entry name" value="Translation proteins SH3-like domain"/>
    <property type="match status" value="1"/>
</dbReference>
<dbReference type="CDD" id="cd05794">
    <property type="entry name" value="S1_EF-P_repeat_2"/>
    <property type="match status" value="1"/>
</dbReference>
<comment type="subcellular location">
    <subcellularLocation>
        <location evidence="1 7">Cytoplasm</location>
    </subcellularLocation>
</comment>
<dbReference type="GO" id="GO:0005829">
    <property type="term" value="C:cytosol"/>
    <property type="evidence" value="ECO:0007669"/>
    <property type="project" value="UniProtKB-ARBA"/>
</dbReference>
<dbReference type="SMART" id="SM00841">
    <property type="entry name" value="Elong-fact-P_C"/>
    <property type="match status" value="1"/>
</dbReference>
<comment type="caution">
    <text evidence="12">The sequence shown here is derived from an EMBL/GenBank/DDBJ whole genome shotgun (WGS) entry which is preliminary data.</text>
</comment>
<dbReference type="NCBIfam" id="TIGR00038">
    <property type="entry name" value="efp"/>
    <property type="match status" value="1"/>
</dbReference>
<dbReference type="FunFam" id="2.30.30.30:FF:000003">
    <property type="entry name" value="Elongation factor P"/>
    <property type="match status" value="1"/>
</dbReference>
<dbReference type="Gene3D" id="2.30.30.30">
    <property type="match status" value="1"/>
</dbReference>
<dbReference type="InterPro" id="IPR020599">
    <property type="entry name" value="Transl_elong_fac_P/YeiP"/>
</dbReference>
<name>A0A1G2BKM0_9BACT</name>
<keyword evidence="6 7" id="KW-0648">Protein biosynthesis</keyword>
<dbReference type="EMBL" id="MHKK01000024">
    <property type="protein sequence ID" value="OGY89788.1"/>
    <property type="molecule type" value="Genomic_DNA"/>
</dbReference>
<reference evidence="12 13" key="1">
    <citation type="journal article" date="2016" name="Nat. Commun.">
        <title>Thousands of microbial genomes shed light on interconnected biogeochemical processes in an aquifer system.</title>
        <authorList>
            <person name="Anantharaman K."/>
            <person name="Brown C.T."/>
            <person name="Hug L.A."/>
            <person name="Sharon I."/>
            <person name="Castelle C.J."/>
            <person name="Probst A.J."/>
            <person name="Thomas B.C."/>
            <person name="Singh A."/>
            <person name="Wilkins M.J."/>
            <person name="Karaoz U."/>
            <person name="Brodie E.L."/>
            <person name="Williams K.H."/>
            <person name="Hubbard S.S."/>
            <person name="Banfield J.F."/>
        </authorList>
    </citation>
    <scope>NUCLEOTIDE SEQUENCE [LARGE SCALE GENOMIC DNA]</scope>
</reference>
<sequence>MLTMSEIKLGTVISINDQPYVVTFTQHIKKARSGATLRTKLKNLITGSTLEKSFAGGDHVEEADIERKSATFLYVQEGRFYFMDTENFEQYEFAADAIGDYRGYLTEGLGITVLLYNGNAVSIELPKKITLKVVSAPPGVRGDTSGNVTKTVTLETGLEVRAPLFIKDGDSIRVNTDSGEYVERA</sequence>
<dbReference type="NCBIfam" id="NF001810">
    <property type="entry name" value="PRK00529.1"/>
    <property type="match status" value="1"/>
</dbReference>
<dbReference type="InterPro" id="IPR011768">
    <property type="entry name" value="Transl_elongation_fac_P"/>
</dbReference>
<dbReference type="InterPro" id="IPR001059">
    <property type="entry name" value="Transl_elong_P/YeiP_cen"/>
</dbReference>
<dbReference type="InterPro" id="IPR012340">
    <property type="entry name" value="NA-bd_OB-fold"/>
</dbReference>
<dbReference type="Pfam" id="PF09285">
    <property type="entry name" value="Elong-fact-P_C"/>
    <property type="match status" value="1"/>
</dbReference>
<dbReference type="GO" id="GO:0043043">
    <property type="term" value="P:peptide biosynthetic process"/>
    <property type="evidence" value="ECO:0007669"/>
    <property type="project" value="InterPro"/>
</dbReference>
<protein>
    <recommendedName>
        <fullName evidence="7 8">Elongation factor P</fullName>
        <shortName evidence="7">EF-P</shortName>
    </recommendedName>
</protein>
<dbReference type="AlphaFoldDB" id="A0A1G2BKM0"/>
<dbReference type="Proteomes" id="UP000177817">
    <property type="component" value="Unassembled WGS sequence"/>
</dbReference>
<dbReference type="InterPro" id="IPR013185">
    <property type="entry name" value="Transl_elong_KOW-like"/>
</dbReference>
<evidence type="ECO:0000313" key="12">
    <source>
        <dbReference type="EMBL" id="OGY89788.1"/>
    </source>
</evidence>
<dbReference type="CDD" id="cd04470">
    <property type="entry name" value="S1_EF-P_repeat_1"/>
    <property type="match status" value="1"/>
</dbReference>
<dbReference type="Pfam" id="PF08207">
    <property type="entry name" value="EFP_N"/>
    <property type="match status" value="1"/>
</dbReference>
<comment type="pathway">
    <text evidence="2 7">Protein biosynthesis; polypeptide chain elongation.</text>
</comment>
<dbReference type="PANTHER" id="PTHR30053:SF14">
    <property type="entry name" value="TRANSLATION ELONGATION FACTOR KOW-LIKE DOMAIN-CONTAINING PROTEIN"/>
    <property type="match status" value="1"/>
</dbReference>
<dbReference type="FunFam" id="2.40.50.140:FF:000009">
    <property type="entry name" value="Elongation factor P"/>
    <property type="match status" value="1"/>
</dbReference>
<proteinExistence type="inferred from homology"/>
<evidence type="ECO:0000313" key="13">
    <source>
        <dbReference type="Proteomes" id="UP000177817"/>
    </source>
</evidence>
<dbReference type="GO" id="GO:0003746">
    <property type="term" value="F:translation elongation factor activity"/>
    <property type="evidence" value="ECO:0007669"/>
    <property type="project" value="UniProtKB-UniRule"/>
</dbReference>